<evidence type="ECO:0008006" key="3">
    <source>
        <dbReference type="Google" id="ProtNLM"/>
    </source>
</evidence>
<dbReference type="Proteomes" id="UP000321323">
    <property type="component" value="Chromosome"/>
</dbReference>
<reference evidence="1 2" key="1">
    <citation type="journal article" date="2019" name="Int. J. Syst. Evol. Microbiol.">
        <title>The Draft Whole-Genome Sequence of the Antibiotic Producer Empedobacter haloabium ATCC 31962 Provides Indications for Its Taxonomic Reclassification.</title>
        <authorList>
            <person name="Miess H."/>
            <person name="Arlt P."/>
            <person name="Apel A.K."/>
            <person name="Weber T."/>
            <person name="Nieselt K."/>
            <person name="Hanssen F."/>
            <person name="Czemmel S."/>
            <person name="Nahnsen S."/>
            <person name="Gross H."/>
        </authorList>
    </citation>
    <scope>NUCLEOTIDE SEQUENCE [LARGE SCALE GENOMIC DNA]</scope>
    <source>
        <strain evidence="1 2">ATCC 31962</strain>
    </source>
</reference>
<keyword evidence="2" id="KW-1185">Reference proteome</keyword>
<accession>A0ABZ1URV9</accession>
<organism evidence="1 2">
    <name type="scientific">[Empedobacter] haloabium</name>
    <dbReference type="NCBI Taxonomy" id="592317"/>
    <lineage>
        <taxon>Bacteria</taxon>
        <taxon>Pseudomonadati</taxon>
        <taxon>Pseudomonadota</taxon>
        <taxon>Betaproteobacteria</taxon>
        <taxon>Burkholderiales</taxon>
        <taxon>Oxalobacteraceae</taxon>
        <taxon>Telluria group</taxon>
        <taxon>Telluria group incertae sedis</taxon>
    </lineage>
</organism>
<proteinExistence type="predicted"/>
<name>A0ABZ1URV9_9BURK</name>
<dbReference type="EMBL" id="CP136508">
    <property type="protein sequence ID" value="WUR15059.1"/>
    <property type="molecule type" value="Genomic_DNA"/>
</dbReference>
<protein>
    <recommendedName>
        <fullName evidence="3">HipA N-terminal subdomain 1 domain-containing protein</fullName>
    </recommendedName>
</protein>
<sequence>MNTASLPAALSVFGPAGLIGTLLPTEPLSFRYDETWLDTPAALSNKPFNLSKET</sequence>
<gene>
    <name evidence="1" type="ORF">E7V67_008105</name>
</gene>
<evidence type="ECO:0000313" key="2">
    <source>
        <dbReference type="Proteomes" id="UP000321323"/>
    </source>
</evidence>
<evidence type="ECO:0000313" key="1">
    <source>
        <dbReference type="EMBL" id="WUR15059.1"/>
    </source>
</evidence>